<comment type="cofactor">
    <cofactor evidence="8">
        <name>Mn(2+)</name>
        <dbReference type="ChEBI" id="CHEBI:29035"/>
    </cofactor>
    <text evidence="8">Binds 2 manganese ions per subunit.</text>
</comment>
<dbReference type="SUPFAM" id="SSF52949">
    <property type="entry name" value="Macro domain-like"/>
    <property type="match status" value="1"/>
</dbReference>
<dbReference type="Pfam" id="PF00883">
    <property type="entry name" value="Peptidase_M17"/>
    <property type="match status" value="1"/>
</dbReference>
<feature type="active site" evidence="8">
    <location>
        <position position="264"/>
    </location>
</feature>
<keyword evidence="4 8" id="KW-0031">Aminopeptidase</keyword>
<dbReference type="GO" id="GO:0030145">
    <property type="term" value="F:manganese ion binding"/>
    <property type="evidence" value="ECO:0007669"/>
    <property type="project" value="UniProtKB-UniRule"/>
</dbReference>
<dbReference type="NCBIfam" id="NF002074">
    <property type="entry name" value="PRK00913.1-4"/>
    <property type="match status" value="1"/>
</dbReference>
<dbReference type="CDD" id="cd00433">
    <property type="entry name" value="Peptidase_M17"/>
    <property type="match status" value="1"/>
</dbReference>
<dbReference type="GO" id="GO:0070006">
    <property type="term" value="F:metalloaminopeptidase activity"/>
    <property type="evidence" value="ECO:0007669"/>
    <property type="project" value="InterPro"/>
</dbReference>
<dbReference type="InterPro" id="IPR011356">
    <property type="entry name" value="Leucine_aapep/pepB"/>
</dbReference>
<name>A0A0W0TVM2_9GAMM</name>
<comment type="catalytic activity">
    <reaction evidence="1 8">
        <text>Release of an N-terminal amino acid, Xaa-|-Yaa-, in which Xaa is preferably Leu, but may be other amino acids including Pro although not Arg or Lys, and Yaa may be Pro. Amino acid amides and methyl esters are also readily hydrolyzed, but rates on arylamides are exceedingly low.</text>
        <dbReference type="EC" id="3.4.11.1"/>
    </reaction>
</comment>
<dbReference type="EMBL" id="LNYC01000044">
    <property type="protein sequence ID" value="KTC99663.1"/>
    <property type="molecule type" value="Genomic_DNA"/>
</dbReference>
<dbReference type="InterPro" id="IPR043472">
    <property type="entry name" value="Macro_dom-like"/>
</dbReference>
<dbReference type="PANTHER" id="PTHR11963">
    <property type="entry name" value="LEUCINE AMINOPEPTIDASE-RELATED"/>
    <property type="match status" value="1"/>
</dbReference>
<dbReference type="HAMAP" id="MF_00181">
    <property type="entry name" value="Cytosol_peptidase_M17"/>
    <property type="match status" value="1"/>
</dbReference>
<dbReference type="GO" id="GO:0006508">
    <property type="term" value="P:proteolysis"/>
    <property type="evidence" value="ECO:0007669"/>
    <property type="project" value="UniProtKB-KW"/>
</dbReference>
<dbReference type="AlphaFoldDB" id="A0A0W0TVM2"/>
<evidence type="ECO:0000256" key="3">
    <source>
        <dbReference type="ARBA" id="ARBA00009528"/>
    </source>
</evidence>
<comment type="caution">
    <text evidence="9">The sequence shown here is derived from an EMBL/GenBank/DDBJ whole genome shotgun (WGS) entry which is preliminary data.</text>
</comment>
<keyword evidence="10" id="KW-1185">Reference proteome</keyword>
<evidence type="ECO:0000256" key="6">
    <source>
        <dbReference type="ARBA" id="ARBA00022801"/>
    </source>
</evidence>
<dbReference type="Gene3D" id="3.40.630.10">
    <property type="entry name" value="Zn peptidases"/>
    <property type="match status" value="1"/>
</dbReference>
<dbReference type="Gene3D" id="3.40.220.10">
    <property type="entry name" value="Leucine Aminopeptidase, subunit E, domain 1"/>
    <property type="match status" value="1"/>
</dbReference>
<dbReference type="PATRIC" id="fig|45065.4.peg.1241"/>
<comment type="subcellular location">
    <subcellularLocation>
        <location evidence="8">Cytoplasm</location>
    </subcellularLocation>
</comment>
<feature type="binding site" evidence="8">
    <location>
        <position position="252"/>
    </location>
    <ligand>
        <name>Mn(2+)</name>
        <dbReference type="ChEBI" id="CHEBI:29035"/>
        <label>2</label>
    </ligand>
</feature>
<dbReference type="EC" id="3.4.11.10" evidence="8"/>
<gene>
    <name evidence="8" type="primary">pepA</name>
    <name evidence="9" type="ORF">Lgee_1155</name>
</gene>
<protein>
    <recommendedName>
        <fullName evidence="8">Probable cytosol aminopeptidase</fullName>
        <ecNumber evidence="8">3.4.11.1</ecNumber>
    </recommendedName>
    <alternativeName>
        <fullName evidence="8">Leucine aminopeptidase</fullName>
        <shortName evidence="8">LAP</shortName>
        <ecNumber evidence="8">3.4.11.10</ecNumber>
    </alternativeName>
    <alternativeName>
        <fullName evidence="8">Leucyl aminopeptidase</fullName>
    </alternativeName>
</protein>
<evidence type="ECO:0000256" key="1">
    <source>
        <dbReference type="ARBA" id="ARBA00000135"/>
    </source>
</evidence>
<dbReference type="InterPro" id="IPR023042">
    <property type="entry name" value="Peptidase_M17_leu_NH2_pept"/>
</dbReference>
<dbReference type="Proteomes" id="UP000054785">
    <property type="component" value="Unassembled WGS sequence"/>
</dbReference>
<comment type="similarity">
    <text evidence="3 8">Belongs to the peptidase M17 family.</text>
</comment>
<feature type="binding site" evidence="8">
    <location>
        <position position="257"/>
    </location>
    <ligand>
        <name>Mn(2+)</name>
        <dbReference type="ChEBI" id="CHEBI:29035"/>
        <label>1</label>
    </ligand>
</feature>
<dbReference type="OrthoDB" id="9809354at2"/>
<comment type="catalytic activity">
    <reaction evidence="2 8">
        <text>Release of an N-terminal amino acid, preferentially leucine, but not glutamic or aspartic acids.</text>
        <dbReference type="EC" id="3.4.11.10"/>
    </reaction>
</comment>
<feature type="binding site" evidence="8">
    <location>
        <position position="275"/>
    </location>
    <ligand>
        <name>Mn(2+)</name>
        <dbReference type="ChEBI" id="CHEBI:29035"/>
        <label>2</label>
    </ligand>
</feature>
<dbReference type="STRING" id="45065.Lgee_1155"/>
<accession>A0A0W0TVM2</accession>
<feature type="active site" evidence="8">
    <location>
        <position position="338"/>
    </location>
</feature>
<proteinExistence type="inferred from homology"/>
<evidence type="ECO:0000313" key="10">
    <source>
        <dbReference type="Proteomes" id="UP000054785"/>
    </source>
</evidence>
<evidence type="ECO:0000256" key="5">
    <source>
        <dbReference type="ARBA" id="ARBA00022670"/>
    </source>
</evidence>
<sequence>MQYTLVTSPLDAGSECVILGTETATLAPALRDAFAPDDRPLLERLQARLQDKGDMAVQSDFHGKCLVLVACDKASDFTLSALQKRLSEIAAFVIKQRFRSITLCLPQITDKTPNWQVEYMICLLEARFYQMLDFKQEAKVHALESVAIVLDGASSDALATGSSLASGIRLARTLANMPANICTPSYLAKEAEALAAEFSAITTKVHEKAALEAMKMGALLAVGQGSATPPVLVEMHYQGGTDGAPPVVLVGKGITFDSGGISIKPAAGMEEMKFDMSGAASVLGTLRACALLKLPINVIGLLACAENMPSGNAVKPGDVVTSSSGITIEITNTDAEGRLVLADALTYAERFKPAFVLDIATLTGAMVIALGHLTTGFMTPDDTVAGRLERAARQSGDKAWRLPMDAEYGEVMESPIADLQNAAGDRAAGSITAACFLSRFTKNYPWAHLDIAGTAWVSGKSREATGRPVSLLIEVLRDVARAG</sequence>
<dbReference type="PRINTS" id="PR00481">
    <property type="entry name" value="LAMNOPPTDASE"/>
</dbReference>
<dbReference type="PROSITE" id="PS00631">
    <property type="entry name" value="CYTOSOL_AP"/>
    <property type="match status" value="1"/>
</dbReference>
<dbReference type="PANTHER" id="PTHR11963:SF23">
    <property type="entry name" value="CYTOSOL AMINOPEPTIDASE"/>
    <property type="match status" value="1"/>
</dbReference>
<feature type="binding site" evidence="8">
    <location>
        <position position="257"/>
    </location>
    <ligand>
        <name>Mn(2+)</name>
        <dbReference type="ChEBI" id="CHEBI:29035"/>
        <label>2</label>
    </ligand>
</feature>
<evidence type="ECO:0000256" key="2">
    <source>
        <dbReference type="ARBA" id="ARBA00000967"/>
    </source>
</evidence>
<dbReference type="GO" id="GO:0005737">
    <property type="term" value="C:cytoplasm"/>
    <property type="evidence" value="ECO:0007669"/>
    <property type="project" value="UniProtKB-SubCell"/>
</dbReference>
<comment type="function">
    <text evidence="8">Presumably involved in the processing and regular turnover of intracellular proteins. Catalyzes the removal of unsubstituted N-terminal amino acids from various peptides.</text>
</comment>
<dbReference type="EC" id="3.4.11.1" evidence="8"/>
<feature type="binding site" evidence="8">
    <location>
        <position position="336"/>
    </location>
    <ligand>
        <name>Mn(2+)</name>
        <dbReference type="ChEBI" id="CHEBI:29035"/>
        <label>2</label>
    </ligand>
</feature>
<evidence type="ECO:0000313" key="9">
    <source>
        <dbReference type="EMBL" id="KTC99663.1"/>
    </source>
</evidence>
<keyword evidence="6 8" id="KW-0378">Hydrolase</keyword>
<dbReference type="RefSeq" id="WP_028387389.1">
    <property type="nucleotide sequence ID" value="NZ_CAAAHN010000007.1"/>
</dbReference>
<keyword evidence="8" id="KW-0963">Cytoplasm</keyword>
<dbReference type="SUPFAM" id="SSF53187">
    <property type="entry name" value="Zn-dependent exopeptidases"/>
    <property type="match status" value="1"/>
</dbReference>
<keyword evidence="7 8" id="KW-0464">Manganese</keyword>
<dbReference type="InterPro" id="IPR000819">
    <property type="entry name" value="Peptidase_M17_C"/>
</dbReference>
<feature type="binding site" evidence="8">
    <location>
        <position position="336"/>
    </location>
    <ligand>
        <name>Mn(2+)</name>
        <dbReference type="ChEBI" id="CHEBI:29035"/>
        <label>1</label>
    </ligand>
</feature>
<reference evidence="9 10" key="1">
    <citation type="submission" date="2015-11" db="EMBL/GenBank/DDBJ databases">
        <title>Genomic analysis of 38 Legionella species identifies large and diverse effector repertoires.</title>
        <authorList>
            <person name="Burstein D."/>
            <person name="Amaro F."/>
            <person name="Zusman T."/>
            <person name="Lifshitz Z."/>
            <person name="Cohen O."/>
            <person name="Gilbert J.A."/>
            <person name="Pupko T."/>
            <person name="Shuman H.A."/>
            <person name="Segal G."/>
        </authorList>
    </citation>
    <scope>NUCLEOTIDE SEQUENCE [LARGE SCALE GENOMIC DNA]</scope>
    <source>
        <strain evidence="9 10">ATCC 49504</strain>
    </source>
</reference>
<keyword evidence="5 8" id="KW-0645">Protease</keyword>
<feature type="binding site" evidence="8">
    <location>
        <position position="334"/>
    </location>
    <ligand>
        <name>Mn(2+)</name>
        <dbReference type="ChEBI" id="CHEBI:29035"/>
        <label>1</label>
    </ligand>
</feature>
<organism evidence="9 10">
    <name type="scientific">Legionella geestiana</name>
    <dbReference type="NCBI Taxonomy" id="45065"/>
    <lineage>
        <taxon>Bacteria</taxon>
        <taxon>Pseudomonadati</taxon>
        <taxon>Pseudomonadota</taxon>
        <taxon>Gammaproteobacteria</taxon>
        <taxon>Legionellales</taxon>
        <taxon>Legionellaceae</taxon>
        <taxon>Legionella</taxon>
    </lineage>
</organism>
<keyword evidence="8" id="KW-0479">Metal-binding</keyword>
<evidence type="ECO:0000256" key="8">
    <source>
        <dbReference type="HAMAP-Rule" id="MF_00181"/>
    </source>
</evidence>
<evidence type="ECO:0000256" key="7">
    <source>
        <dbReference type="ARBA" id="ARBA00023211"/>
    </source>
</evidence>
<evidence type="ECO:0000256" key="4">
    <source>
        <dbReference type="ARBA" id="ARBA00022438"/>
    </source>
</evidence>